<keyword evidence="1" id="KW-0472">Membrane</keyword>
<reference evidence="3" key="1">
    <citation type="submission" date="2018-02" db="EMBL/GenBank/DDBJ databases">
        <title>Rhizophora mucronata_Transcriptome.</title>
        <authorList>
            <person name="Meera S.P."/>
            <person name="Sreeshan A."/>
            <person name="Augustine A."/>
        </authorList>
    </citation>
    <scope>NUCLEOTIDE SEQUENCE</scope>
    <source>
        <tissue evidence="3">Leaf</tissue>
    </source>
</reference>
<organism evidence="3">
    <name type="scientific">Rhizophora mucronata</name>
    <name type="common">Asiatic mangrove</name>
    <dbReference type="NCBI Taxonomy" id="61149"/>
    <lineage>
        <taxon>Eukaryota</taxon>
        <taxon>Viridiplantae</taxon>
        <taxon>Streptophyta</taxon>
        <taxon>Embryophyta</taxon>
        <taxon>Tracheophyta</taxon>
        <taxon>Spermatophyta</taxon>
        <taxon>Magnoliopsida</taxon>
        <taxon>eudicotyledons</taxon>
        <taxon>Gunneridae</taxon>
        <taxon>Pentapetalae</taxon>
        <taxon>rosids</taxon>
        <taxon>fabids</taxon>
        <taxon>Malpighiales</taxon>
        <taxon>Rhizophoraceae</taxon>
        <taxon>Rhizophora</taxon>
    </lineage>
</organism>
<keyword evidence="2" id="KW-0732">Signal</keyword>
<feature type="chain" id="PRO_5015133392" evidence="2">
    <location>
        <begin position="26"/>
        <end position="144"/>
    </location>
</feature>
<evidence type="ECO:0000313" key="3">
    <source>
        <dbReference type="EMBL" id="MBX17487.1"/>
    </source>
</evidence>
<evidence type="ECO:0000256" key="1">
    <source>
        <dbReference type="SAM" id="Phobius"/>
    </source>
</evidence>
<dbReference type="AlphaFoldDB" id="A0A2P2LHP7"/>
<proteinExistence type="predicted"/>
<dbReference type="EMBL" id="GGEC01037003">
    <property type="protein sequence ID" value="MBX17487.1"/>
    <property type="molecule type" value="Transcribed_RNA"/>
</dbReference>
<evidence type="ECO:0000256" key="2">
    <source>
        <dbReference type="SAM" id="SignalP"/>
    </source>
</evidence>
<name>A0A2P2LHP7_RHIMU</name>
<sequence length="144" mass="15970">MTPCLSSLFFLSFFTLSNNSSSSSASRTAALALEWPLLANEKAKLVMKQIDMLLLVETGDGCLDSLTALHKFSCLLASYLSAKSSIFVVGKDEEDGVGWDGGVVERKEFVVDTNGAAISLSLRVFFFFWVFCFSSFLCWENQRY</sequence>
<accession>A0A2P2LHP7</accession>
<keyword evidence="1" id="KW-1133">Transmembrane helix</keyword>
<feature type="transmembrane region" description="Helical" evidence="1">
    <location>
        <begin position="116"/>
        <end position="139"/>
    </location>
</feature>
<keyword evidence="1" id="KW-0812">Transmembrane</keyword>
<feature type="signal peptide" evidence="2">
    <location>
        <begin position="1"/>
        <end position="25"/>
    </location>
</feature>
<protein>
    <submittedName>
        <fullName evidence="3">Uncharacterized protein</fullName>
    </submittedName>
</protein>